<keyword evidence="4 6" id="KW-1133">Transmembrane helix</keyword>
<feature type="transmembrane region" description="Helical" evidence="6">
    <location>
        <begin position="21"/>
        <end position="42"/>
    </location>
</feature>
<evidence type="ECO:0000256" key="4">
    <source>
        <dbReference type="ARBA" id="ARBA00022989"/>
    </source>
</evidence>
<dbReference type="GO" id="GO:0015149">
    <property type="term" value="F:hexose transmembrane transporter activity"/>
    <property type="evidence" value="ECO:0007669"/>
    <property type="project" value="TreeGrafter"/>
</dbReference>
<reference evidence="8" key="1">
    <citation type="submission" date="2022-11" db="UniProtKB">
        <authorList>
            <consortium name="WormBaseParasite"/>
        </authorList>
    </citation>
    <scope>IDENTIFICATION</scope>
</reference>
<dbReference type="InterPro" id="IPR005828">
    <property type="entry name" value="MFS_sugar_transport-like"/>
</dbReference>
<evidence type="ECO:0000256" key="3">
    <source>
        <dbReference type="ARBA" id="ARBA00022692"/>
    </source>
</evidence>
<dbReference type="AlphaFoldDB" id="A0A914XZ77"/>
<evidence type="ECO:0000256" key="5">
    <source>
        <dbReference type="ARBA" id="ARBA00023136"/>
    </source>
</evidence>
<dbReference type="InterPro" id="IPR036259">
    <property type="entry name" value="MFS_trans_sf"/>
</dbReference>
<evidence type="ECO:0000313" key="8">
    <source>
        <dbReference type="WBParaSite" id="PSU_v2.g12516.t1"/>
    </source>
</evidence>
<feature type="transmembrane region" description="Helical" evidence="6">
    <location>
        <begin position="293"/>
        <end position="315"/>
    </location>
</feature>
<keyword evidence="2" id="KW-0813">Transport</keyword>
<name>A0A914XZ77_9BILA</name>
<evidence type="ECO:0000313" key="7">
    <source>
        <dbReference type="Proteomes" id="UP000887577"/>
    </source>
</evidence>
<evidence type="ECO:0000256" key="1">
    <source>
        <dbReference type="ARBA" id="ARBA00004370"/>
    </source>
</evidence>
<sequence length="352" mass="39563">MTLGGAIQYIGAITFMPELFLLGRAIAALCAPLSDAALILYIQESSPVAYRATFSFLAEIAYGFSSVLGLLFGMDSVFGNSLSTILLLPIFPGIFFTLFVSCVPDTPKYLMIVKKNRKSALKSLEFFQGEKKENEQLLENFIIEGNHEDHEKQSSFTEILGTWHLRQAVFISSAVLAFTLPFYAILQSSTYFFQHIKIDNDIAQLASTNLMLIITVSSTIGSLFIDRYPRRFLVLTFGSLSTFFLITFVLFSALTEIFIWSKYAALASMFLFAVTYGLVLGPVSWFVAPELIVGAYIFIPLFIIPSILCLLYLYLRLPETLKKETHEIIDSMHSRRKQMEESLCPSESSDTF</sequence>
<dbReference type="Proteomes" id="UP000887577">
    <property type="component" value="Unplaced"/>
</dbReference>
<dbReference type="PANTHER" id="PTHR23503">
    <property type="entry name" value="SOLUTE CARRIER FAMILY 2"/>
    <property type="match status" value="1"/>
</dbReference>
<dbReference type="GO" id="GO:0016020">
    <property type="term" value="C:membrane"/>
    <property type="evidence" value="ECO:0007669"/>
    <property type="project" value="UniProtKB-SubCell"/>
</dbReference>
<dbReference type="Gene3D" id="1.20.1250.20">
    <property type="entry name" value="MFS general substrate transporter like domains"/>
    <property type="match status" value="1"/>
</dbReference>
<evidence type="ECO:0000256" key="6">
    <source>
        <dbReference type="SAM" id="Phobius"/>
    </source>
</evidence>
<feature type="transmembrane region" description="Helical" evidence="6">
    <location>
        <begin position="84"/>
        <end position="101"/>
    </location>
</feature>
<accession>A0A914XZ77</accession>
<feature type="transmembrane region" description="Helical" evidence="6">
    <location>
        <begin position="263"/>
        <end position="287"/>
    </location>
</feature>
<feature type="transmembrane region" description="Helical" evidence="6">
    <location>
        <begin position="168"/>
        <end position="193"/>
    </location>
</feature>
<evidence type="ECO:0000256" key="2">
    <source>
        <dbReference type="ARBA" id="ARBA00022448"/>
    </source>
</evidence>
<feature type="transmembrane region" description="Helical" evidence="6">
    <location>
        <begin position="48"/>
        <end position="72"/>
    </location>
</feature>
<dbReference type="PANTHER" id="PTHR23503:SF8">
    <property type="entry name" value="FACILITATED GLUCOSE TRANSPORTER PROTEIN 1"/>
    <property type="match status" value="1"/>
</dbReference>
<keyword evidence="5 6" id="KW-0472">Membrane</keyword>
<organism evidence="7 8">
    <name type="scientific">Panagrolaimus superbus</name>
    <dbReference type="NCBI Taxonomy" id="310955"/>
    <lineage>
        <taxon>Eukaryota</taxon>
        <taxon>Metazoa</taxon>
        <taxon>Ecdysozoa</taxon>
        <taxon>Nematoda</taxon>
        <taxon>Chromadorea</taxon>
        <taxon>Rhabditida</taxon>
        <taxon>Tylenchina</taxon>
        <taxon>Panagrolaimomorpha</taxon>
        <taxon>Panagrolaimoidea</taxon>
        <taxon>Panagrolaimidae</taxon>
        <taxon>Panagrolaimus</taxon>
    </lineage>
</organism>
<dbReference type="WBParaSite" id="PSU_v2.g12516.t1">
    <property type="protein sequence ID" value="PSU_v2.g12516.t1"/>
    <property type="gene ID" value="PSU_v2.g12516"/>
</dbReference>
<protein>
    <submittedName>
        <fullName evidence="8">Major facilitator superfamily (MFS) profile domain-containing protein</fullName>
    </submittedName>
</protein>
<keyword evidence="7" id="KW-1185">Reference proteome</keyword>
<feature type="transmembrane region" description="Helical" evidence="6">
    <location>
        <begin position="231"/>
        <end position="251"/>
    </location>
</feature>
<dbReference type="InterPro" id="IPR045263">
    <property type="entry name" value="GLUT"/>
</dbReference>
<comment type="subcellular location">
    <subcellularLocation>
        <location evidence="1">Membrane</location>
    </subcellularLocation>
</comment>
<dbReference type="Pfam" id="PF00083">
    <property type="entry name" value="Sugar_tr"/>
    <property type="match status" value="1"/>
</dbReference>
<proteinExistence type="predicted"/>
<dbReference type="SUPFAM" id="SSF103473">
    <property type="entry name" value="MFS general substrate transporter"/>
    <property type="match status" value="1"/>
</dbReference>
<keyword evidence="3 6" id="KW-0812">Transmembrane</keyword>
<feature type="transmembrane region" description="Helical" evidence="6">
    <location>
        <begin position="205"/>
        <end position="225"/>
    </location>
</feature>